<dbReference type="RefSeq" id="WP_007569626.1">
    <property type="nucleotide sequence ID" value="NZ_AGUD01000003.1"/>
</dbReference>
<organism evidence="1 2">
    <name type="scientific">Patulibacter medicamentivorans</name>
    <dbReference type="NCBI Taxonomy" id="1097667"/>
    <lineage>
        <taxon>Bacteria</taxon>
        <taxon>Bacillati</taxon>
        <taxon>Actinomycetota</taxon>
        <taxon>Thermoleophilia</taxon>
        <taxon>Solirubrobacterales</taxon>
        <taxon>Patulibacteraceae</taxon>
        <taxon>Patulibacter</taxon>
    </lineage>
</organism>
<proteinExistence type="predicted"/>
<evidence type="ECO:0000313" key="2">
    <source>
        <dbReference type="Proteomes" id="UP000005143"/>
    </source>
</evidence>
<comment type="caution">
    <text evidence="1">The sequence shown here is derived from an EMBL/GenBank/DDBJ whole genome shotgun (WGS) entry which is preliminary data.</text>
</comment>
<dbReference type="EMBL" id="AGUD01000003">
    <property type="protein sequence ID" value="EHN13059.1"/>
    <property type="molecule type" value="Genomic_DNA"/>
</dbReference>
<gene>
    <name evidence="1" type="ORF">PAI11_00600</name>
</gene>
<protein>
    <submittedName>
        <fullName evidence="1">Uncharacterized protein</fullName>
    </submittedName>
</protein>
<accession>H0DZV5</accession>
<sequence>MNPVIAEAVAAAIPTVRECWRLRLVPRDRAWLQHLALQESHAERRAGVADRPWSALVNRIGLESDWDREDGLDAAWVAQDDVVIVLRRCDRWLTGEPAQPIVTRVHHAVLAASIVGPCRTLS</sequence>
<dbReference type="AlphaFoldDB" id="H0DZV5"/>
<evidence type="ECO:0000313" key="1">
    <source>
        <dbReference type="EMBL" id="EHN13059.1"/>
    </source>
</evidence>
<reference evidence="1 2" key="1">
    <citation type="journal article" date="2013" name="Biodegradation">
        <title>Quantitative proteomic analysis of ibuprofen-degrading Patulibacter sp. strain I11.</title>
        <authorList>
            <person name="Almeida B."/>
            <person name="Kjeldal H."/>
            <person name="Lolas I."/>
            <person name="Knudsen A.D."/>
            <person name="Carvalho G."/>
            <person name="Nielsen K.L."/>
            <person name="Barreto Crespo M.T."/>
            <person name="Stensballe A."/>
            <person name="Nielsen J.L."/>
        </authorList>
    </citation>
    <scope>NUCLEOTIDE SEQUENCE [LARGE SCALE GENOMIC DNA]</scope>
    <source>
        <strain evidence="1 2">I11</strain>
    </source>
</reference>
<keyword evidence="2" id="KW-1185">Reference proteome</keyword>
<dbReference type="Proteomes" id="UP000005143">
    <property type="component" value="Unassembled WGS sequence"/>
</dbReference>
<name>H0DZV5_9ACTN</name>